<keyword evidence="1" id="KW-1133">Transmembrane helix</keyword>
<evidence type="ECO:0000256" key="1">
    <source>
        <dbReference type="SAM" id="Phobius"/>
    </source>
</evidence>
<accession>A0A3G4ZLX8</accession>
<proteinExistence type="predicted"/>
<evidence type="ECO:0000313" key="2">
    <source>
        <dbReference type="EMBL" id="AYV75860.1"/>
    </source>
</evidence>
<reference evidence="2" key="1">
    <citation type="submission" date="2018-10" db="EMBL/GenBank/DDBJ databases">
        <title>Hidden diversity of soil giant viruses.</title>
        <authorList>
            <person name="Schulz F."/>
            <person name="Alteio L."/>
            <person name="Goudeau D."/>
            <person name="Ryan E.M."/>
            <person name="Malmstrom R.R."/>
            <person name="Blanchard J."/>
            <person name="Woyke T."/>
        </authorList>
    </citation>
    <scope>NUCLEOTIDE SEQUENCE</scope>
    <source>
        <strain evidence="2">TEV1</strain>
    </source>
</reference>
<keyword evidence="1" id="KW-0472">Membrane</keyword>
<protein>
    <submittedName>
        <fullName evidence="2">Uncharacterized protein</fullName>
    </submittedName>
</protein>
<name>A0A3G4ZLX8_9VIRU</name>
<dbReference type="EMBL" id="MK071981">
    <property type="protein sequence ID" value="AYV75860.1"/>
    <property type="molecule type" value="Genomic_DNA"/>
</dbReference>
<keyword evidence="1" id="KW-0812">Transmembrane</keyword>
<organism evidence="2">
    <name type="scientific">Terrestrivirus sp</name>
    <dbReference type="NCBI Taxonomy" id="2487775"/>
    <lineage>
        <taxon>Viruses</taxon>
        <taxon>Varidnaviria</taxon>
        <taxon>Bamfordvirae</taxon>
        <taxon>Nucleocytoviricota</taxon>
        <taxon>Megaviricetes</taxon>
        <taxon>Imitervirales</taxon>
        <taxon>Mimiviridae</taxon>
        <taxon>Klosneuvirinae</taxon>
    </lineage>
</organism>
<sequence>MDSFVVIVIILFILVVGIIILLNVYNSDKNNNKYNNETYESIGYPNSPYDSTPINKIIFHNNDSNVKTFLNRNDGMDVNIDYKYDFDRMRFPDSDGRVDYSPYQCKIKVPKDSQNPPVSVPSMYAPSYEGNRIEKFSLDTDYDRSIADVLNSDVRDNDSEYREINKEINQGLINELEYTPEPNKPVGYIPGSVSEKQIRNEKLNSNIGRIIPPLNPPVIKDVNGNVCLNKSLNRLHAHGAIPYKNLDVCGQLTSNIDGVKYGMDPADFYRKDFRPIPAENIDTARFKGFNYGDYGEAASPADIGRIPLEKTNNYPVGVNYAFT</sequence>
<gene>
    <name evidence="2" type="ORF">Terrestrivirus3_129</name>
</gene>
<feature type="transmembrane region" description="Helical" evidence="1">
    <location>
        <begin position="6"/>
        <end position="25"/>
    </location>
</feature>